<name>A0ABM1B0G2_LIMPO</name>
<dbReference type="RefSeq" id="XP_013772256.1">
    <property type="nucleotide sequence ID" value="XM_013916802.1"/>
</dbReference>
<dbReference type="GeneID" id="106457392"/>
<dbReference type="CDD" id="cd19723">
    <property type="entry name" value="bHLH_TS_ASCL1_like"/>
    <property type="match status" value="1"/>
</dbReference>
<dbReference type="Proteomes" id="UP000694941">
    <property type="component" value="Unplaced"/>
</dbReference>
<sequence>MDSFTVFAGNPQKMETATCVLVTTSPIPSGLNFSAASTAQQSGTRIAIKRNKTNSMVSGGATQELLRCKRRIQLSQLGCSSPQARPATVSRRNERERNRVKLVNLGFDTLKQHVPNGTKNKKMSKVETLRAAVLYIKQLQELLTEQENTNSVLGENILTYNMQKNQNCYPESVSASNSKDSVHNTVMPPYTSSQTETQPPSSPTSSLGSDAASPQQSLGYDESSPRDILNPEDEDLLDFTSWFS</sequence>
<keyword evidence="2" id="KW-0238">DNA-binding</keyword>
<evidence type="ECO:0000256" key="2">
    <source>
        <dbReference type="ARBA" id="ARBA00023125"/>
    </source>
</evidence>
<evidence type="ECO:0000259" key="4">
    <source>
        <dbReference type="PROSITE" id="PS50888"/>
    </source>
</evidence>
<evidence type="ECO:0000256" key="1">
    <source>
        <dbReference type="ARBA" id="ARBA00022902"/>
    </source>
</evidence>
<dbReference type="InterPro" id="IPR036638">
    <property type="entry name" value="HLH_DNA-bd_sf"/>
</dbReference>
<feature type="compositionally biased region" description="Low complexity" evidence="3">
    <location>
        <begin position="188"/>
        <end position="206"/>
    </location>
</feature>
<organism evidence="5 6">
    <name type="scientific">Limulus polyphemus</name>
    <name type="common">Atlantic horseshoe crab</name>
    <dbReference type="NCBI Taxonomy" id="6850"/>
    <lineage>
        <taxon>Eukaryota</taxon>
        <taxon>Metazoa</taxon>
        <taxon>Ecdysozoa</taxon>
        <taxon>Arthropoda</taxon>
        <taxon>Chelicerata</taxon>
        <taxon>Merostomata</taxon>
        <taxon>Xiphosura</taxon>
        <taxon>Limulidae</taxon>
        <taxon>Limulus</taxon>
    </lineage>
</organism>
<gene>
    <name evidence="6" type="primary">LOC106457392</name>
</gene>
<dbReference type="SMART" id="SM00353">
    <property type="entry name" value="HLH"/>
    <property type="match status" value="1"/>
</dbReference>
<feature type="compositionally biased region" description="Polar residues" evidence="3">
    <location>
        <begin position="169"/>
        <end position="179"/>
    </location>
</feature>
<dbReference type="InterPro" id="IPR011598">
    <property type="entry name" value="bHLH_dom"/>
</dbReference>
<dbReference type="SUPFAM" id="SSF47459">
    <property type="entry name" value="HLH, helix-loop-helix DNA-binding domain"/>
    <property type="match status" value="1"/>
</dbReference>
<feature type="domain" description="BHLH" evidence="4">
    <location>
        <begin position="87"/>
        <end position="139"/>
    </location>
</feature>
<dbReference type="PANTHER" id="PTHR13935:SF106">
    <property type="entry name" value="ACHAETE-SCUTE COMPLEX PROTEIN T5-RELATED"/>
    <property type="match status" value="1"/>
</dbReference>
<keyword evidence="5" id="KW-1185">Reference proteome</keyword>
<evidence type="ECO:0000313" key="6">
    <source>
        <dbReference type="RefSeq" id="XP_013772256.1"/>
    </source>
</evidence>
<dbReference type="Gene3D" id="4.10.280.10">
    <property type="entry name" value="Helix-loop-helix DNA-binding domain"/>
    <property type="match status" value="1"/>
</dbReference>
<feature type="region of interest" description="Disordered" evidence="3">
    <location>
        <begin position="169"/>
        <end position="244"/>
    </location>
</feature>
<protein>
    <submittedName>
        <fullName evidence="6">Achaete-scute homolog 1-like</fullName>
    </submittedName>
</protein>
<dbReference type="PANTHER" id="PTHR13935">
    <property type="entry name" value="ACHAETE-SCUTE TRANSCRIPTION FACTOR-RELATED"/>
    <property type="match status" value="1"/>
</dbReference>
<keyword evidence="1" id="KW-0524">Neurogenesis</keyword>
<dbReference type="Pfam" id="PF00010">
    <property type="entry name" value="HLH"/>
    <property type="match status" value="1"/>
</dbReference>
<evidence type="ECO:0000313" key="5">
    <source>
        <dbReference type="Proteomes" id="UP000694941"/>
    </source>
</evidence>
<evidence type="ECO:0000256" key="3">
    <source>
        <dbReference type="SAM" id="MobiDB-lite"/>
    </source>
</evidence>
<proteinExistence type="predicted"/>
<dbReference type="InterPro" id="IPR015660">
    <property type="entry name" value="MASH1/Ascl1a-like"/>
</dbReference>
<accession>A0ABM1B0G2</accession>
<reference evidence="6" key="1">
    <citation type="submission" date="2025-08" db="UniProtKB">
        <authorList>
            <consortium name="RefSeq"/>
        </authorList>
    </citation>
    <scope>IDENTIFICATION</scope>
    <source>
        <tissue evidence="6">Muscle</tissue>
    </source>
</reference>
<dbReference type="PROSITE" id="PS50888">
    <property type="entry name" value="BHLH"/>
    <property type="match status" value="1"/>
</dbReference>